<dbReference type="AlphaFoldDB" id="A0A1X7UYU0"/>
<organism evidence="1">
    <name type="scientific">Amphimedon queenslandica</name>
    <name type="common">Sponge</name>
    <dbReference type="NCBI Taxonomy" id="400682"/>
    <lineage>
        <taxon>Eukaryota</taxon>
        <taxon>Metazoa</taxon>
        <taxon>Porifera</taxon>
        <taxon>Demospongiae</taxon>
        <taxon>Heteroscleromorpha</taxon>
        <taxon>Haplosclerida</taxon>
        <taxon>Niphatidae</taxon>
        <taxon>Amphimedon</taxon>
    </lineage>
</organism>
<name>A0A1X7UYU0_AMPQE</name>
<dbReference type="InParanoid" id="A0A1X7UYU0"/>
<sequence>LNLVDGGNVDSGKTIKFVSVDADAEVKDTNVACMDINDEESGSPIMITVSGLFIVL</sequence>
<reference evidence="1" key="1">
    <citation type="submission" date="2017-05" db="UniProtKB">
        <authorList>
            <consortium name="EnsemblMetazoa"/>
        </authorList>
    </citation>
    <scope>IDENTIFICATION</scope>
</reference>
<protein>
    <submittedName>
        <fullName evidence="1">Uncharacterized protein</fullName>
    </submittedName>
</protein>
<accession>A0A1X7UYU0</accession>
<dbReference type="EnsemblMetazoa" id="Aqu2.1.32881_001">
    <property type="protein sequence ID" value="Aqu2.1.32881_001"/>
    <property type="gene ID" value="Aqu2.1.32881"/>
</dbReference>
<evidence type="ECO:0000313" key="1">
    <source>
        <dbReference type="EnsemblMetazoa" id="Aqu2.1.32881_001"/>
    </source>
</evidence>
<proteinExistence type="predicted"/>